<evidence type="ECO:0000313" key="3">
    <source>
        <dbReference type="Proteomes" id="UP000315648"/>
    </source>
</evidence>
<dbReference type="OrthoDB" id="5792777at2"/>
<comment type="caution">
    <text evidence="2">The sequence shown here is derived from an EMBL/GenBank/DDBJ whole genome shotgun (WGS) entry which is preliminary data.</text>
</comment>
<dbReference type="RefSeq" id="WP_144228584.1">
    <property type="nucleotide sequence ID" value="NZ_CBCRVV010000003.1"/>
</dbReference>
<name>A0A556QNN1_9BACT</name>
<gene>
    <name evidence="2" type="ORF">FPL22_02750</name>
</gene>
<dbReference type="GO" id="GO:0016491">
    <property type="term" value="F:oxidoreductase activity"/>
    <property type="evidence" value="ECO:0007669"/>
    <property type="project" value="InterPro"/>
</dbReference>
<dbReference type="InterPro" id="IPR036188">
    <property type="entry name" value="FAD/NAD-bd_sf"/>
</dbReference>
<dbReference type="PANTHER" id="PTHR16128">
    <property type="entry name" value="FAD/NAD(P)-BINDING OXIDOREDUCTASE FAMILY PROTEIN"/>
    <property type="match status" value="1"/>
</dbReference>
<evidence type="ECO:0000313" key="2">
    <source>
        <dbReference type="EMBL" id="TSJ78243.1"/>
    </source>
</evidence>
<feature type="domain" description="Amine oxidase" evidence="1">
    <location>
        <begin position="87"/>
        <end position="311"/>
    </location>
</feature>
<dbReference type="Gene3D" id="3.50.50.60">
    <property type="entry name" value="FAD/NAD(P)-binding domain"/>
    <property type="match status" value="1"/>
</dbReference>
<dbReference type="Pfam" id="PF13450">
    <property type="entry name" value="NAD_binding_8"/>
    <property type="match status" value="1"/>
</dbReference>
<protein>
    <submittedName>
        <fullName evidence="2">FAD-dependent oxidoreductase</fullName>
    </submittedName>
</protein>
<proteinExistence type="predicted"/>
<dbReference type="Gene3D" id="3.90.660.10">
    <property type="match status" value="1"/>
</dbReference>
<dbReference type="Pfam" id="PF01593">
    <property type="entry name" value="Amino_oxidase"/>
    <property type="match status" value="1"/>
</dbReference>
<evidence type="ECO:0000259" key="1">
    <source>
        <dbReference type="Pfam" id="PF01593"/>
    </source>
</evidence>
<sequence>MNSTTVIIGAGISGLVLARELVTAGVHVTVLEKSRGYGGRMATKRVGEAVFDQGAQYFTVRDAKFIELTQNWRNAGLIKNWPDTPHRRVVGNPSMTAVPKALAEGLEILREHKVTAARRIAGGYWDLDVENHGVIRADRLLFTCPVPQALAVLAAGEVELPAGEAASLAALQYHPCLALLVTLAGPSAVPAEGLVLTEGPVRWIADNVKKGIAQGAAAAVTIHASAEFSAANYGMPEAEVAARLLPVVQAWLGSPAVSTTLHRWKFSEPVTTHAERCVWLPELALGLAGDAFAGSKVEGAVMSALAMAERLRG</sequence>
<reference evidence="2 3" key="1">
    <citation type="submission" date="2019-07" db="EMBL/GenBank/DDBJ databases">
        <title>Description of 53C-WASEF.</title>
        <authorList>
            <person name="Pitt A."/>
            <person name="Hahn M.W."/>
        </authorList>
    </citation>
    <scope>NUCLEOTIDE SEQUENCE [LARGE SCALE GENOMIC DNA]</scope>
    <source>
        <strain evidence="2 3">53C-WASEF</strain>
    </source>
</reference>
<dbReference type="SUPFAM" id="SSF51905">
    <property type="entry name" value="FAD/NAD(P)-binding domain"/>
    <property type="match status" value="1"/>
</dbReference>
<organism evidence="2 3">
    <name type="scientific">Rariglobus hedericola</name>
    <dbReference type="NCBI Taxonomy" id="2597822"/>
    <lineage>
        <taxon>Bacteria</taxon>
        <taxon>Pseudomonadati</taxon>
        <taxon>Verrucomicrobiota</taxon>
        <taxon>Opitutia</taxon>
        <taxon>Opitutales</taxon>
        <taxon>Opitutaceae</taxon>
        <taxon>Rariglobus</taxon>
    </lineage>
</organism>
<dbReference type="Proteomes" id="UP000315648">
    <property type="component" value="Unassembled WGS sequence"/>
</dbReference>
<accession>A0A556QNN1</accession>
<dbReference type="AlphaFoldDB" id="A0A556QNN1"/>
<dbReference type="EMBL" id="VMBG01000001">
    <property type="protein sequence ID" value="TSJ78243.1"/>
    <property type="molecule type" value="Genomic_DNA"/>
</dbReference>
<dbReference type="PANTHER" id="PTHR16128:SF5">
    <property type="entry name" value="FAD_NAD(P)-BINDING OXIDOREDUCTASE FAMILY PROTEIN"/>
    <property type="match status" value="1"/>
</dbReference>
<dbReference type="InterPro" id="IPR002937">
    <property type="entry name" value="Amino_oxidase"/>
</dbReference>
<keyword evidence="3" id="KW-1185">Reference proteome</keyword>